<evidence type="ECO:0000259" key="3">
    <source>
        <dbReference type="PROSITE" id="PS50089"/>
    </source>
</evidence>
<dbReference type="InterPro" id="IPR001841">
    <property type="entry name" value="Znf_RING"/>
</dbReference>
<feature type="region of interest" description="Disordered" evidence="2">
    <location>
        <begin position="378"/>
        <end position="435"/>
    </location>
</feature>
<dbReference type="FunFam" id="3.30.40.10:FF:000388">
    <property type="entry name" value="Putative RING zinc finger domain superfamily protein"/>
    <property type="match status" value="1"/>
</dbReference>
<keyword evidence="1" id="KW-0863">Zinc-finger</keyword>
<dbReference type="PANTHER" id="PTHR47531">
    <property type="entry name" value="RING/U-BOX SUPERFAMILY PROTEIN"/>
    <property type="match status" value="1"/>
</dbReference>
<evidence type="ECO:0000313" key="4">
    <source>
        <dbReference type="EMBL" id="KAF7138459.1"/>
    </source>
</evidence>
<dbReference type="SMART" id="SM00184">
    <property type="entry name" value="RING"/>
    <property type="match status" value="1"/>
</dbReference>
<sequence length="635" mass="70581">MRISPVNHLASIRMALGVSNDRSTLLQEEWCLEEGWTVYPKVFGMLGAYPLGIKILKVVLHAFRSFPWDIFYSHRAGLWPTDFVGLVRHSCRAGLELSQADFGGSLKGIGGSEMGSSSSKPNAAGESSSASSSRSQCKGSGVFQSSCLSGSHHTDNNDQNEEHSCEGPSENQIKLHSDQVKADCYGKFQAEQSDEAACMPSNSDLHEWGQSNLMDTIPRAGSSSSQAFSSRSLHPSSRFLSRFNFIPGNVSFRLSRATSLGSSRQGLDYEDFGSRNLESRPTATGFSESLQCDQNTSGLNVARDINNGVELNFFNSHSPRVQNDVESMETRFPDRRIVAREPLERNVHFSRTRSVGRLRERVLRRSFFPDLSFSPLQQESDVSGASRHGGTEALDDGTGDLASNENALISSTSSVYPSSGMSNSSSSGRDFEGETSRVREVRYHDLLEHRSNFLERRRRIRSQVRALQRLGSRFENLSGHERSCIISGQNRSGRCSCRISTRDANSNDDTGARASISRIVMLAEALFEVLDEIHQQSVVLSYRPSMSSIGSVPAPNEVVESLPLKLYSKSRNHLNEEAAQCYICLVEYEEGDNVRILPCHHEFHRTCVDKWLKEIHRVCPLCRGDICRTDLVPDR</sequence>
<dbReference type="Gene3D" id="3.30.40.10">
    <property type="entry name" value="Zinc/RING finger domain, C3HC4 (zinc finger)"/>
    <property type="match status" value="1"/>
</dbReference>
<dbReference type="GO" id="GO:0008270">
    <property type="term" value="F:zinc ion binding"/>
    <property type="evidence" value="ECO:0007669"/>
    <property type="project" value="UniProtKB-KW"/>
</dbReference>
<feature type="compositionally biased region" description="Low complexity" evidence="2">
    <location>
        <begin position="413"/>
        <end position="427"/>
    </location>
</feature>
<keyword evidence="1" id="KW-0862">Zinc</keyword>
<feature type="region of interest" description="Disordered" evidence="2">
    <location>
        <begin position="111"/>
        <end position="170"/>
    </location>
</feature>
<dbReference type="OrthoDB" id="8062037at2759"/>
<accession>A0A834GQL0</accession>
<dbReference type="InterPro" id="IPR013083">
    <property type="entry name" value="Znf_RING/FYVE/PHD"/>
</dbReference>
<protein>
    <recommendedName>
        <fullName evidence="3">RING-type domain-containing protein</fullName>
    </recommendedName>
</protein>
<dbReference type="Proteomes" id="UP000626092">
    <property type="component" value="Unassembled WGS sequence"/>
</dbReference>
<reference evidence="4" key="1">
    <citation type="submission" date="2019-11" db="EMBL/GenBank/DDBJ databases">
        <authorList>
            <person name="Liu Y."/>
            <person name="Hou J."/>
            <person name="Li T.-Q."/>
            <person name="Guan C.-H."/>
            <person name="Wu X."/>
            <person name="Wu H.-Z."/>
            <person name="Ling F."/>
            <person name="Zhang R."/>
            <person name="Shi X.-G."/>
            <person name="Ren J.-P."/>
            <person name="Chen E.-F."/>
            <person name="Sun J.-M."/>
        </authorList>
    </citation>
    <scope>NUCLEOTIDE SEQUENCE</scope>
    <source>
        <strain evidence="4">Adult_tree_wgs_1</strain>
        <tissue evidence="4">Leaves</tissue>
    </source>
</reference>
<feature type="compositionally biased region" description="Basic and acidic residues" evidence="2">
    <location>
        <begin position="152"/>
        <end position="165"/>
    </location>
</feature>
<evidence type="ECO:0000313" key="5">
    <source>
        <dbReference type="Proteomes" id="UP000626092"/>
    </source>
</evidence>
<name>A0A834GQL0_RHOSS</name>
<feature type="compositionally biased region" description="Polar residues" evidence="2">
    <location>
        <begin position="401"/>
        <end position="412"/>
    </location>
</feature>
<feature type="compositionally biased region" description="Polar residues" evidence="2">
    <location>
        <begin position="142"/>
        <end position="151"/>
    </location>
</feature>
<evidence type="ECO:0000256" key="2">
    <source>
        <dbReference type="SAM" id="MobiDB-lite"/>
    </source>
</evidence>
<comment type="caution">
    <text evidence="4">The sequence shown here is derived from an EMBL/GenBank/DDBJ whole genome shotgun (WGS) entry which is preliminary data.</text>
</comment>
<dbReference type="AlphaFoldDB" id="A0A834GQL0"/>
<dbReference type="Pfam" id="PF13639">
    <property type="entry name" value="zf-RING_2"/>
    <property type="match status" value="1"/>
</dbReference>
<gene>
    <name evidence="4" type="ORF">RHSIM_Rhsim07G0141300</name>
</gene>
<dbReference type="SUPFAM" id="SSF57850">
    <property type="entry name" value="RING/U-box"/>
    <property type="match status" value="1"/>
</dbReference>
<keyword evidence="1" id="KW-0479">Metal-binding</keyword>
<keyword evidence="5" id="KW-1185">Reference proteome</keyword>
<dbReference type="PANTHER" id="PTHR47531:SF2">
    <property type="entry name" value="RING_U-BOX SUPERFAMILY PROTEIN"/>
    <property type="match status" value="1"/>
</dbReference>
<organism evidence="4 5">
    <name type="scientific">Rhododendron simsii</name>
    <name type="common">Sims's rhododendron</name>
    <dbReference type="NCBI Taxonomy" id="118357"/>
    <lineage>
        <taxon>Eukaryota</taxon>
        <taxon>Viridiplantae</taxon>
        <taxon>Streptophyta</taxon>
        <taxon>Embryophyta</taxon>
        <taxon>Tracheophyta</taxon>
        <taxon>Spermatophyta</taxon>
        <taxon>Magnoliopsida</taxon>
        <taxon>eudicotyledons</taxon>
        <taxon>Gunneridae</taxon>
        <taxon>Pentapetalae</taxon>
        <taxon>asterids</taxon>
        <taxon>Ericales</taxon>
        <taxon>Ericaceae</taxon>
        <taxon>Ericoideae</taxon>
        <taxon>Rhodoreae</taxon>
        <taxon>Rhododendron</taxon>
    </lineage>
</organism>
<dbReference type="PROSITE" id="PS50089">
    <property type="entry name" value="ZF_RING_2"/>
    <property type="match status" value="1"/>
</dbReference>
<evidence type="ECO:0000256" key="1">
    <source>
        <dbReference type="PROSITE-ProRule" id="PRU00175"/>
    </source>
</evidence>
<dbReference type="EMBL" id="WJXA01000007">
    <property type="protein sequence ID" value="KAF7138459.1"/>
    <property type="molecule type" value="Genomic_DNA"/>
</dbReference>
<proteinExistence type="predicted"/>
<feature type="compositionally biased region" description="Low complexity" evidence="2">
    <location>
        <begin position="114"/>
        <end position="141"/>
    </location>
</feature>
<feature type="domain" description="RING-type" evidence="3">
    <location>
        <begin position="581"/>
        <end position="623"/>
    </location>
</feature>